<evidence type="ECO:0000313" key="1">
    <source>
        <dbReference type="EMBL" id="BBB14771.1"/>
    </source>
</evidence>
<keyword evidence="3" id="KW-1185">Reference proteome</keyword>
<proteinExistence type="predicted"/>
<evidence type="ECO:0000313" key="3">
    <source>
        <dbReference type="Proteomes" id="UP000282483"/>
    </source>
</evidence>
<evidence type="ECO:0000313" key="2">
    <source>
        <dbReference type="EMBL" id="BBB15501.1"/>
    </source>
</evidence>
<organism evidence="2 3">
    <name type="scientific">Candidatus Rickettsiella viridis</name>
    <dbReference type="NCBI Taxonomy" id="676208"/>
    <lineage>
        <taxon>Bacteria</taxon>
        <taxon>Pseudomonadati</taxon>
        <taxon>Pseudomonadota</taxon>
        <taxon>Gammaproteobacteria</taxon>
        <taxon>Legionellales</taxon>
        <taxon>Coxiellaceae</taxon>
        <taxon>Rickettsiella</taxon>
    </lineage>
</organism>
<dbReference type="EMBL" id="AP018005">
    <property type="protein sequence ID" value="BBB14771.1"/>
    <property type="molecule type" value="Genomic_DNA"/>
</dbReference>
<protein>
    <submittedName>
        <fullName evidence="2">Uncharacterized protein</fullName>
    </submittedName>
</protein>
<sequence length="244" mass="28477">MASTIIHQSNTLQQLALNCLPGSRKIIQCLHKLEKKFERDFHGEDILSEMEEDEKSAYELFGKNIIPHENFYSLYYAQDDIIKCLRKVADDIESYNALEKFLTLFGEQVELQKNRYSTKKNQRTGTYEFTTLKKLTLDCLPDNQEIIKRIHDLKKQLKVVLSKMRTAKKSAYALISGNVISHQPFYLLYVCQDNIIRELRQAANDIEDCNGFRKFLHIFSDQAQLGKVQRNIKNDRAVCHDYCA</sequence>
<dbReference type="KEGG" id="rvi:RVIR1_02390"/>
<name>A0A2Z5UWS2_9COXI</name>
<dbReference type="EMBL" id="AP018005">
    <property type="protein sequence ID" value="BBB15501.1"/>
    <property type="molecule type" value="Genomic_DNA"/>
</dbReference>
<gene>
    <name evidence="1" type="ORF">RVIR1_02390</name>
    <name evidence="2" type="ORF">RVIR1_10290</name>
</gene>
<dbReference type="KEGG" id="rvi:RVIR1_10290"/>
<dbReference type="AlphaFoldDB" id="A0A2Z5UWS2"/>
<reference evidence="2 3" key="1">
    <citation type="submission" date="2017-03" db="EMBL/GenBank/DDBJ databases">
        <title>The genome sequence of Candidatus Rickettsiella viridis.</title>
        <authorList>
            <person name="Nikoh N."/>
            <person name="Tsuchida T."/>
            <person name="Yamaguchi K."/>
            <person name="Maeda T."/>
            <person name="Shigenobu S."/>
            <person name="Fukatsu T."/>
        </authorList>
    </citation>
    <scope>NUCLEOTIDE SEQUENCE [LARGE SCALE GENOMIC DNA]</scope>
    <source>
        <strain evidence="2 3">Ap-RA04</strain>
    </source>
</reference>
<accession>A0A2Z5UWS2</accession>
<dbReference type="RefSeq" id="WP_126322288.1">
    <property type="nucleotide sequence ID" value="NZ_AP018005.1"/>
</dbReference>
<dbReference type="Proteomes" id="UP000282483">
    <property type="component" value="Chromosome"/>
</dbReference>